<keyword evidence="1" id="KW-0472">Membrane</keyword>
<dbReference type="OrthoDB" id="5959103at2"/>
<feature type="transmembrane region" description="Helical" evidence="1">
    <location>
        <begin position="39"/>
        <end position="58"/>
    </location>
</feature>
<reference evidence="2 3" key="2">
    <citation type="submission" date="2019-09" db="EMBL/GenBank/DDBJ databases">
        <authorList>
            <person name="Jin C."/>
        </authorList>
    </citation>
    <scope>NUCLEOTIDE SEQUENCE [LARGE SCALE GENOMIC DNA]</scope>
    <source>
        <strain evidence="2 3">BN140002</strain>
    </source>
</reference>
<keyword evidence="1" id="KW-0812">Transmembrane</keyword>
<evidence type="ECO:0000256" key="1">
    <source>
        <dbReference type="SAM" id="Phobius"/>
    </source>
</evidence>
<dbReference type="AlphaFoldDB" id="A0A5B2V799"/>
<keyword evidence="3" id="KW-1185">Reference proteome</keyword>
<proteinExistence type="predicted"/>
<reference evidence="2 3" key="1">
    <citation type="submission" date="2019-09" db="EMBL/GenBank/DDBJ databases">
        <title>Salinarimonas rosea gen. nov., sp. nov., a new member of the a-2 subgroup of the Proteobacteria.</title>
        <authorList>
            <person name="Liu J."/>
        </authorList>
    </citation>
    <scope>NUCLEOTIDE SEQUENCE [LARGE SCALE GENOMIC DNA]</scope>
    <source>
        <strain evidence="2 3">BN140002</strain>
    </source>
</reference>
<dbReference type="Proteomes" id="UP000323142">
    <property type="component" value="Unassembled WGS sequence"/>
</dbReference>
<dbReference type="EMBL" id="VUOA01000045">
    <property type="protein sequence ID" value="KAA2234678.1"/>
    <property type="molecule type" value="Genomic_DNA"/>
</dbReference>
<gene>
    <name evidence="2" type="ORF">F0L46_23220</name>
</gene>
<dbReference type="RefSeq" id="WP_149821997.1">
    <property type="nucleotide sequence ID" value="NZ_VUOA01000045.1"/>
</dbReference>
<evidence type="ECO:0008006" key="4">
    <source>
        <dbReference type="Google" id="ProtNLM"/>
    </source>
</evidence>
<protein>
    <recommendedName>
        <fullName evidence="4">Tryptophan synthase subunit beta</fullName>
    </recommendedName>
</protein>
<comment type="caution">
    <text evidence="2">The sequence shown here is derived from an EMBL/GenBank/DDBJ whole genome shotgun (WGS) entry which is preliminary data.</text>
</comment>
<evidence type="ECO:0000313" key="3">
    <source>
        <dbReference type="Proteomes" id="UP000323142"/>
    </source>
</evidence>
<sequence length="109" mass="12441">MQATNDGKATLRKAFKRLEQEVPERAGYWIRNLRHPRAIWIRIPVALLLVLGGIFSFLPVLGIWMLPLGLLLIASDVPVLRMPMARFTLWAMNRWVAVKQRLPGSRAPS</sequence>
<organism evidence="2 3">
    <name type="scientific">Salinarimonas soli</name>
    <dbReference type="NCBI Taxonomy" id="1638099"/>
    <lineage>
        <taxon>Bacteria</taxon>
        <taxon>Pseudomonadati</taxon>
        <taxon>Pseudomonadota</taxon>
        <taxon>Alphaproteobacteria</taxon>
        <taxon>Hyphomicrobiales</taxon>
        <taxon>Salinarimonadaceae</taxon>
        <taxon>Salinarimonas</taxon>
    </lineage>
</organism>
<keyword evidence="1" id="KW-1133">Transmembrane helix</keyword>
<evidence type="ECO:0000313" key="2">
    <source>
        <dbReference type="EMBL" id="KAA2234678.1"/>
    </source>
</evidence>
<accession>A0A5B2V799</accession>
<name>A0A5B2V799_9HYPH</name>